<sequence length="413" mass="43676">MTGPATLKPAARGVRRLNRLPAMLGGGAAALIVSVAAYTILQANEEPHPEEIVPPVQFPSSADDVLARAPDGESIAYVPPAQSVEAVPLRAPQPTGPVDPDMTEMAIEARRRAWQDYYQQLAETQKRRRDALVAALSGPSAVEQAAAGQGGSGFASPPAMPSVPGIGQGGETPQTVAQHQQSFLSANGASPDTDYSPYTVTAPISAYELKAGDIISGRMVSGLNSEGPGIIKAVVSQNVYDHATGMHILIPQGSTLVGVYDNAVAYGQNRVVVGWQRVIYPAPGSESLDLGRMPGSDQEGYAGFQDQTDHHYLQIFGNAILLSLFSAGTQLSQPQASQGENYSPGQTVASSMGQQLGQLGQEFARRGLDIPPTNRIRNGYPFTIMITKDIAFARPWSPSTVPGQSRMAVRYGQ</sequence>
<comment type="subcellular location">
    <subcellularLocation>
        <location evidence="1">Membrane</location>
        <topology evidence="1">Single-pass membrane protein</topology>
    </subcellularLocation>
</comment>
<keyword evidence="5 7" id="KW-0472">Membrane</keyword>
<evidence type="ECO:0000256" key="3">
    <source>
        <dbReference type="ARBA" id="ARBA00022692"/>
    </source>
</evidence>
<dbReference type="RefSeq" id="WP_201082678.1">
    <property type="nucleotide sequence ID" value="NZ_CP067421.1"/>
</dbReference>
<evidence type="ECO:0000256" key="7">
    <source>
        <dbReference type="SAM" id="Phobius"/>
    </source>
</evidence>
<geneLocation type="plasmid" evidence="8 9">
    <name>pTT6-1</name>
</geneLocation>
<protein>
    <recommendedName>
        <fullName evidence="10">Conjugal transfer protein TrbI</fullName>
    </recommendedName>
</protein>
<organism evidence="8 9">
    <name type="scientific">Skermanella cutis</name>
    <dbReference type="NCBI Taxonomy" id="2775420"/>
    <lineage>
        <taxon>Bacteria</taxon>
        <taxon>Pseudomonadati</taxon>
        <taxon>Pseudomonadota</taxon>
        <taxon>Alphaproteobacteria</taxon>
        <taxon>Rhodospirillales</taxon>
        <taxon>Azospirillaceae</taxon>
        <taxon>Skermanella</taxon>
    </lineage>
</organism>
<reference evidence="8" key="1">
    <citation type="submission" date="2021-02" db="EMBL/GenBank/DDBJ databases">
        <title>Skermanella TT6 skin isolate.</title>
        <authorList>
            <person name="Lee K."/>
            <person name="Ganzorig M."/>
        </authorList>
    </citation>
    <scope>NUCLEOTIDE SEQUENCE</scope>
    <source>
        <strain evidence="8">TT6</strain>
    </source>
</reference>
<keyword evidence="9" id="KW-1185">Reference proteome</keyword>
<keyword evidence="8" id="KW-0614">Plasmid</keyword>
<evidence type="ECO:0000256" key="1">
    <source>
        <dbReference type="ARBA" id="ARBA00004167"/>
    </source>
</evidence>
<evidence type="ECO:0000256" key="2">
    <source>
        <dbReference type="ARBA" id="ARBA00010265"/>
    </source>
</evidence>
<keyword evidence="3 7" id="KW-0812">Transmembrane</keyword>
<feature type="region of interest" description="Disordered" evidence="6">
    <location>
        <begin position="145"/>
        <end position="179"/>
    </location>
</feature>
<evidence type="ECO:0008006" key="10">
    <source>
        <dbReference type="Google" id="ProtNLM"/>
    </source>
</evidence>
<accession>A0ABX7BFR1</accession>
<gene>
    <name evidence="8" type="ORF">IGS68_29325</name>
</gene>
<comment type="similarity">
    <text evidence="2">Belongs to the TrbI/VirB10 family.</text>
</comment>
<dbReference type="EMBL" id="CP067421">
    <property type="protein sequence ID" value="QQP93224.1"/>
    <property type="molecule type" value="Genomic_DNA"/>
</dbReference>
<evidence type="ECO:0000313" key="8">
    <source>
        <dbReference type="EMBL" id="QQP93224.1"/>
    </source>
</evidence>
<evidence type="ECO:0000256" key="6">
    <source>
        <dbReference type="SAM" id="MobiDB-lite"/>
    </source>
</evidence>
<evidence type="ECO:0000313" key="9">
    <source>
        <dbReference type="Proteomes" id="UP000595197"/>
    </source>
</evidence>
<keyword evidence="4 7" id="KW-1133">Transmembrane helix</keyword>
<dbReference type="CDD" id="cd16429">
    <property type="entry name" value="VirB10"/>
    <property type="match status" value="1"/>
</dbReference>
<dbReference type="InterPro" id="IPR005498">
    <property type="entry name" value="T4SS_VirB10/TraB/TrbI"/>
</dbReference>
<name>A0ABX7BFR1_9PROT</name>
<evidence type="ECO:0000256" key="4">
    <source>
        <dbReference type="ARBA" id="ARBA00022989"/>
    </source>
</evidence>
<evidence type="ECO:0000256" key="5">
    <source>
        <dbReference type="ARBA" id="ARBA00023136"/>
    </source>
</evidence>
<dbReference type="Proteomes" id="UP000595197">
    <property type="component" value="Plasmid pTT6-1"/>
</dbReference>
<dbReference type="Pfam" id="PF03743">
    <property type="entry name" value="TrbI"/>
    <property type="match status" value="1"/>
</dbReference>
<feature type="transmembrane region" description="Helical" evidence="7">
    <location>
        <begin position="20"/>
        <end position="41"/>
    </location>
</feature>
<dbReference type="InterPro" id="IPR042217">
    <property type="entry name" value="T4SS_VirB10/TrbI"/>
</dbReference>
<proteinExistence type="inferred from homology"/>
<dbReference type="Gene3D" id="2.40.128.260">
    <property type="entry name" value="Type IV secretion system, VirB10/TraB/TrbI"/>
    <property type="match status" value="1"/>
</dbReference>